<dbReference type="Proteomes" id="UP000314294">
    <property type="component" value="Unassembled WGS sequence"/>
</dbReference>
<sequence length="88" mass="10093">MLTIPPETRSENGNPALRRRPANAETSFTSLNHTALVGQCQTETQNRRYALEAEDHRSHYSTLERSLSFHCQSKDKAHQYKLTLHTGR</sequence>
<organism evidence="2 3">
    <name type="scientific">Liparis tanakae</name>
    <name type="common">Tanaka's snailfish</name>
    <dbReference type="NCBI Taxonomy" id="230148"/>
    <lineage>
        <taxon>Eukaryota</taxon>
        <taxon>Metazoa</taxon>
        <taxon>Chordata</taxon>
        <taxon>Craniata</taxon>
        <taxon>Vertebrata</taxon>
        <taxon>Euteleostomi</taxon>
        <taxon>Actinopterygii</taxon>
        <taxon>Neopterygii</taxon>
        <taxon>Teleostei</taxon>
        <taxon>Neoteleostei</taxon>
        <taxon>Acanthomorphata</taxon>
        <taxon>Eupercaria</taxon>
        <taxon>Perciformes</taxon>
        <taxon>Cottioidei</taxon>
        <taxon>Cottales</taxon>
        <taxon>Liparidae</taxon>
        <taxon>Liparis</taxon>
    </lineage>
</organism>
<dbReference type="AlphaFoldDB" id="A0A4Z2HYE2"/>
<evidence type="ECO:0000256" key="1">
    <source>
        <dbReference type="SAM" id="MobiDB-lite"/>
    </source>
</evidence>
<feature type="region of interest" description="Disordered" evidence="1">
    <location>
        <begin position="1"/>
        <end position="22"/>
    </location>
</feature>
<reference evidence="2 3" key="1">
    <citation type="submission" date="2019-03" db="EMBL/GenBank/DDBJ databases">
        <title>First draft genome of Liparis tanakae, snailfish: a comprehensive survey of snailfish specific genes.</title>
        <authorList>
            <person name="Kim W."/>
            <person name="Song I."/>
            <person name="Jeong J.-H."/>
            <person name="Kim D."/>
            <person name="Kim S."/>
            <person name="Ryu S."/>
            <person name="Song J.Y."/>
            <person name="Lee S.K."/>
        </authorList>
    </citation>
    <scope>NUCLEOTIDE SEQUENCE [LARGE SCALE GENOMIC DNA]</scope>
    <source>
        <tissue evidence="2">Muscle</tissue>
    </source>
</reference>
<dbReference type="EMBL" id="SRLO01000162">
    <property type="protein sequence ID" value="TNN70550.1"/>
    <property type="molecule type" value="Genomic_DNA"/>
</dbReference>
<keyword evidence="3" id="KW-1185">Reference proteome</keyword>
<name>A0A4Z2HYE2_9TELE</name>
<protein>
    <submittedName>
        <fullName evidence="2">Uncharacterized protein</fullName>
    </submittedName>
</protein>
<gene>
    <name evidence="2" type="ORF">EYF80_019285</name>
</gene>
<comment type="caution">
    <text evidence="2">The sequence shown here is derived from an EMBL/GenBank/DDBJ whole genome shotgun (WGS) entry which is preliminary data.</text>
</comment>
<evidence type="ECO:0000313" key="3">
    <source>
        <dbReference type="Proteomes" id="UP000314294"/>
    </source>
</evidence>
<evidence type="ECO:0000313" key="2">
    <source>
        <dbReference type="EMBL" id="TNN70550.1"/>
    </source>
</evidence>
<proteinExistence type="predicted"/>
<accession>A0A4Z2HYE2</accession>